<keyword evidence="3 10" id="KW-1133">Transmembrane helix</keyword>
<feature type="compositionally biased region" description="Low complexity" evidence="9">
    <location>
        <begin position="867"/>
        <end position="883"/>
    </location>
</feature>
<feature type="region of interest" description="Disordered" evidence="9">
    <location>
        <begin position="1258"/>
        <end position="1287"/>
    </location>
</feature>
<evidence type="ECO:0000313" key="14">
    <source>
        <dbReference type="WBParaSite" id="TREG1_119700.2"/>
    </source>
</evidence>
<accession>A0AA85ITY9</accession>
<dbReference type="InterPro" id="IPR000276">
    <property type="entry name" value="GPCR_Rhodpsn"/>
</dbReference>
<evidence type="ECO:0000256" key="9">
    <source>
        <dbReference type="SAM" id="MobiDB-lite"/>
    </source>
</evidence>
<feature type="compositionally biased region" description="Low complexity" evidence="9">
    <location>
        <begin position="788"/>
        <end position="803"/>
    </location>
</feature>
<dbReference type="WBParaSite" id="TREG1_119700.1">
    <property type="protein sequence ID" value="TREG1_119700.1"/>
    <property type="gene ID" value="TREG1_119700"/>
</dbReference>
<dbReference type="InterPro" id="IPR017452">
    <property type="entry name" value="GPCR_Rhodpsn_7TM"/>
</dbReference>
<feature type="region of interest" description="Disordered" evidence="9">
    <location>
        <begin position="836"/>
        <end position="886"/>
    </location>
</feature>
<dbReference type="GO" id="GO:0016020">
    <property type="term" value="C:membrane"/>
    <property type="evidence" value="ECO:0007669"/>
    <property type="project" value="UniProtKB-SubCell"/>
</dbReference>
<dbReference type="Gene3D" id="1.20.1070.10">
    <property type="entry name" value="Rhodopsin 7-helix transmembrane proteins"/>
    <property type="match status" value="1"/>
</dbReference>
<evidence type="ECO:0000256" key="4">
    <source>
        <dbReference type="ARBA" id="ARBA00023040"/>
    </source>
</evidence>
<proteinExistence type="inferred from homology"/>
<dbReference type="PROSITE" id="PS00237">
    <property type="entry name" value="G_PROTEIN_RECEP_F1_1"/>
    <property type="match status" value="1"/>
</dbReference>
<dbReference type="PROSITE" id="PS50262">
    <property type="entry name" value="G_PROTEIN_RECEP_F1_2"/>
    <property type="match status" value="1"/>
</dbReference>
<keyword evidence="5 10" id="KW-0472">Membrane</keyword>
<evidence type="ECO:0000259" key="11">
    <source>
        <dbReference type="PROSITE" id="PS50262"/>
    </source>
</evidence>
<evidence type="ECO:0000313" key="13">
    <source>
        <dbReference type="WBParaSite" id="TREG1_119700.1"/>
    </source>
</evidence>
<organism evidence="12 14">
    <name type="scientific">Trichobilharzia regenti</name>
    <name type="common">Nasal bird schistosome</name>
    <dbReference type="NCBI Taxonomy" id="157069"/>
    <lineage>
        <taxon>Eukaryota</taxon>
        <taxon>Metazoa</taxon>
        <taxon>Spiralia</taxon>
        <taxon>Lophotrochozoa</taxon>
        <taxon>Platyhelminthes</taxon>
        <taxon>Trematoda</taxon>
        <taxon>Digenea</taxon>
        <taxon>Strigeidida</taxon>
        <taxon>Schistosomatoidea</taxon>
        <taxon>Schistosomatidae</taxon>
        <taxon>Trichobilharzia</taxon>
    </lineage>
</organism>
<dbReference type="PANTHER" id="PTHR24235:SF29">
    <property type="entry name" value="GH23382P"/>
    <property type="match status" value="1"/>
</dbReference>
<comment type="similarity">
    <text evidence="8">Belongs to the G-protein coupled receptor 1 family.</text>
</comment>
<evidence type="ECO:0000313" key="12">
    <source>
        <dbReference type="Proteomes" id="UP000050795"/>
    </source>
</evidence>
<dbReference type="PANTHER" id="PTHR24235">
    <property type="entry name" value="NEUROPEPTIDE Y RECEPTOR"/>
    <property type="match status" value="1"/>
</dbReference>
<keyword evidence="12" id="KW-1185">Reference proteome</keyword>
<evidence type="ECO:0000256" key="7">
    <source>
        <dbReference type="ARBA" id="ARBA00023224"/>
    </source>
</evidence>
<keyword evidence="2 8" id="KW-0812">Transmembrane</keyword>
<feature type="region of interest" description="Disordered" evidence="9">
    <location>
        <begin position="634"/>
        <end position="655"/>
    </location>
</feature>
<comment type="subcellular location">
    <subcellularLocation>
        <location evidence="1">Membrane</location>
        <topology evidence="1">Multi-pass membrane protein</topology>
    </subcellularLocation>
</comment>
<feature type="transmembrane region" description="Helical" evidence="10">
    <location>
        <begin position="7"/>
        <end position="27"/>
    </location>
</feature>
<dbReference type="SUPFAM" id="SSF81321">
    <property type="entry name" value="Family A G protein-coupled receptor-like"/>
    <property type="match status" value="1"/>
</dbReference>
<feature type="domain" description="G-protein coupled receptors family 1 profile" evidence="11">
    <location>
        <begin position="145"/>
        <end position="437"/>
    </location>
</feature>
<feature type="transmembrane region" description="Helical" evidence="10">
    <location>
        <begin position="167"/>
        <end position="186"/>
    </location>
</feature>
<feature type="transmembrane region" description="Helical" evidence="10">
    <location>
        <begin position="322"/>
        <end position="349"/>
    </location>
</feature>
<feature type="region of interest" description="Disordered" evidence="9">
    <location>
        <begin position="732"/>
        <end position="805"/>
    </location>
</feature>
<feature type="compositionally biased region" description="Basic and acidic residues" evidence="9">
    <location>
        <begin position="1275"/>
        <end position="1287"/>
    </location>
</feature>
<feature type="transmembrane region" description="Helical" evidence="10">
    <location>
        <begin position="245"/>
        <end position="267"/>
    </location>
</feature>
<keyword evidence="7 8" id="KW-0807">Transducer</keyword>
<name>A0AA85ITY9_TRIRE</name>
<feature type="region of interest" description="Disordered" evidence="9">
    <location>
        <begin position="1201"/>
        <end position="1221"/>
    </location>
</feature>
<keyword evidence="6 8" id="KW-0675">Receptor</keyword>
<evidence type="ECO:0000256" key="8">
    <source>
        <dbReference type="RuleBase" id="RU000688"/>
    </source>
</evidence>
<evidence type="ECO:0000256" key="1">
    <source>
        <dbReference type="ARBA" id="ARBA00004141"/>
    </source>
</evidence>
<evidence type="ECO:0000256" key="6">
    <source>
        <dbReference type="ARBA" id="ARBA00023170"/>
    </source>
</evidence>
<protein>
    <submittedName>
        <fullName evidence="13 14">G_PROTEIN_RECEP_F1_2 domain-containing protein</fullName>
    </submittedName>
</protein>
<reference evidence="13 14" key="2">
    <citation type="submission" date="2023-11" db="UniProtKB">
        <authorList>
            <consortium name="WormBaseParasite"/>
        </authorList>
    </citation>
    <scope>IDENTIFICATION</scope>
</reference>
<reference evidence="12" key="1">
    <citation type="submission" date="2022-06" db="EMBL/GenBank/DDBJ databases">
        <authorList>
            <person name="Berger JAMES D."/>
            <person name="Berger JAMES D."/>
        </authorList>
    </citation>
    <scope>NUCLEOTIDE SEQUENCE [LARGE SCALE GENOMIC DNA]</scope>
</reference>
<dbReference type="GO" id="GO:0004930">
    <property type="term" value="F:G protein-coupled receptor activity"/>
    <property type="evidence" value="ECO:0007669"/>
    <property type="project" value="UniProtKB-KW"/>
</dbReference>
<dbReference type="Proteomes" id="UP000050795">
    <property type="component" value="Unassembled WGS sequence"/>
</dbReference>
<dbReference type="Pfam" id="PF00001">
    <property type="entry name" value="7tm_1"/>
    <property type="match status" value="1"/>
</dbReference>
<feature type="transmembrane region" description="Helical" evidence="10">
    <location>
        <begin position="125"/>
        <end position="155"/>
    </location>
</feature>
<feature type="compositionally biased region" description="Low complexity" evidence="9">
    <location>
        <begin position="732"/>
        <end position="753"/>
    </location>
</feature>
<evidence type="ECO:0000256" key="5">
    <source>
        <dbReference type="ARBA" id="ARBA00023136"/>
    </source>
</evidence>
<feature type="compositionally biased region" description="Polar residues" evidence="9">
    <location>
        <begin position="845"/>
        <end position="856"/>
    </location>
</feature>
<dbReference type="CDD" id="cd15203">
    <property type="entry name" value="7tmA_NPYR-like"/>
    <property type="match status" value="1"/>
</dbReference>
<keyword evidence="4 8" id="KW-0297">G-protein coupled receptor</keyword>
<evidence type="ECO:0000256" key="3">
    <source>
        <dbReference type="ARBA" id="ARBA00022989"/>
    </source>
</evidence>
<sequence length="1413" mass="161019">MNLNEYKYSFLIIITILICCSLEMYHFTKVTKYTNKYNSNNWSIIEHLIQNYAKHNLTHDDTLKHLFNVQHDNVNATNDKNYNYESRNNKSNLNKSDKINKYSEHEAIALHVNYGRPEFGTHRILWIKLILAVIYGILAFMGITSNLIVAYILLFMRRRALNSITNIFVLVLAISDILLCSFNMPLQAYYELKETLLVRNDILCKFIFACFGLPMHISCLTILLIACDRYQIIIYPLRPRMSVRLAIILICLTVIISIINAIPIALFNMVSNAINSPGFDIIFESQLYMYQSIQHSTTTTTTNHNNRHSYCVENWPNPESRLLYSILVFFIHFLIPLILTACLYGHIYYRLHERRFRKGSVERKRRTNKILIRIVICFAVCWTPWTCFSLWLEIHAYEIQKNALNLNNNNNYESGPNLNYMTTTTTTHDSVAEKMMHLNKFYLTLNKTNQIHATSNHINTNMTNSPSTLAATVDNTSTLMSSSHSHQIYKNYRNYYTLHPMGGNIKLLDLSLKLLAMTSACINPWLYGWFKKFIYTMTKKTLQKLKQYKLTKHNMLRNIKHLKDKYSLCFTKKFTMESIKRQINQYHSDADGDGGRSDGAGAVCCAGAVGGDADGRGRGEDVVGDNDVGNIGHNFGNNANHKAGDDDDDGGENEMNKNEPKLNVYICYCCGAICTCQLSLKWLKRRDHYRHITRYHDNESCLIEPLTRTINEYTERRILNDAVIADLIKQTRNSSRGSNSNSSRPCGSKSSNGPLAGGNLLTGIGQHHEKPTDTNSSTGKYGKLNKETAPTTTKAPSSSSSSAYLKFRRRTSSRLSGFSFGTMSYLDPSTKQTSLFPSSGVLPTPRSSFLNTASHASRNDGEDGEVQSSHQPQHQPHQQQQQHSHYELQVPSISHDFISTNLLTTPNSNTDQYPMNSRQLTSNLLKPLPDTDSYNNNNNNNYNHEMSSECEGLLNITIPIPMPSMPVKGISHSELDKVNEQSNESISISLSAFEIPPYTTQQTTYNVNISSNSTTTKNILPEIIKVNVHTQTNESKDQPNKICLLRTNITQNNDDNIDDDDIDINNRYEDCSFKINITDKDSLIKTDQNPLQIKLSDSYAASIPFVDEESSIIDENLNQTECFIIDNDHNGKQIRKTTDDKVNREVVMNCNASIGLTSHPHLHLKHQHNEQYKQESQATIHQVISPYTNRVTKTLTIDKSETHASLKEKKPRKLSSIYKKPTGRRISQGINLLVHKPKPSEKHDTDEKLVKRRLSFHDKVTSKRQQHQQHISHPSSEEKRRHFDKKQSSDIFASLTTSEDNEISDDLDDFAHISRMVAIEVMRKRRARERARSVCIGSTVTRNRMDRDGNDLKVTTPTITAMTTTTTNSKSGHEEGGKSLFHKRKSFTVFPRLSQIPLSISSSSSSTNRQRYT</sequence>
<evidence type="ECO:0000256" key="2">
    <source>
        <dbReference type="ARBA" id="ARBA00022692"/>
    </source>
</evidence>
<dbReference type="WBParaSite" id="TREG1_119700.2">
    <property type="protein sequence ID" value="TREG1_119700.2"/>
    <property type="gene ID" value="TREG1_119700"/>
</dbReference>
<feature type="transmembrane region" description="Helical" evidence="10">
    <location>
        <begin position="370"/>
        <end position="392"/>
    </location>
</feature>
<evidence type="ECO:0000256" key="10">
    <source>
        <dbReference type="SAM" id="Phobius"/>
    </source>
</evidence>
<feature type="transmembrane region" description="Helical" evidence="10">
    <location>
        <begin position="206"/>
        <end position="225"/>
    </location>
</feature>
<dbReference type="PRINTS" id="PR00237">
    <property type="entry name" value="GPCRRHODOPSN"/>
</dbReference>